<keyword evidence="3 6" id="KW-0378">Hydrolase</keyword>
<evidence type="ECO:0000256" key="6">
    <source>
        <dbReference type="RuleBase" id="RU003983"/>
    </source>
</evidence>
<proteinExistence type="inferred from homology"/>
<keyword evidence="4 6" id="KW-0862">Zinc</keyword>
<evidence type="ECO:0000256" key="5">
    <source>
        <dbReference type="ARBA" id="ARBA00023049"/>
    </source>
</evidence>
<dbReference type="GO" id="GO:0046872">
    <property type="term" value="F:metal ion binding"/>
    <property type="evidence" value="ECO:0007669"/>
    <property type="project" value="UniProtKB-KW"/>
</dbReference>
<dbReference type="Pfam" id="PF01435">
    <property type="entry name" value="Peptidase_M48"/>
    <property type="match status" value="1"/>
</dbReference>
<feature type="region of interest" description="Disordered" evidence="7">
    <location>
        <begin position="285"/>
        <end position="314"/>
    </location>
</feature>
<comment type="similarity">
    <text evidence="6">Belongs to the peptidase M48 family.</text>
</comment>
<dbReference type="CDD" id="cd07324">
    <property type="entry name" value="M48C_Oma1-like"/>
    <property type="match status" value="1"/>
</dbReference>
<keyword evidence="10" id="KW-1185">Reference proteome</keyword>
<dbReference type="EMBL" id="JAAIKB010000005">
    <property type="protein sequence ID" value="NGM21374.1"/>
    <property type="molecule type" value="Genomic_DNA"/>
</dbReference>
<dbReference type="GO" id="GO:0051603">
    <property type="term" value="P:proteolysis involved in protein catabolic process"/>
    <property type="evidence" value="ECO:0007669"/>
    <property type="project" value="TreeGrafter"/>
</dbReference>
<dbReference type="GO" id="GO:0004222">
    <property type="term" value="F:metalloendopeptidase activity"/>
    <property type="evidence" value="ECO:0007669"/>
    <property type="project" value="InterPro"/>
</dbReference>
<feature type="domain" description="Peptidase M48" evidence="8">
    <location>
        <begin position="70"/>
        <end position="248"/>
    </location>
</feature>
<dbReference type="PANTHER" id="PTHR22726:SF1">
    <property type="entry name" value="METALLOENDOPEPTIDASE OMA1, MITOCHONDRIAL"/>
    <property type="match status" value="1"/>
</dbReference>
<evidence type="ECO:0000313" key="9">
    <source>
        <dbReference type="EMBL" id="NGM21374.1"/>
    </source>
</evidence>
<evidence type="ECO:0000256" key="1">
    <source>
        <dbReference type="ARBA" id="ARBA00022670"/>
    </source>
</evidence>
<evidence type="ECO:0000256" key="2">
    <source>
        <dbReference type="ARBA" id="ARBA00022723"/>
    </source>
</evidence>
<comment type="cofactor">
    <cofactor evidence="6">
        <name>Zn(2+)</name>
        <dbReference type="ChEBI" id="CHEBI:29105"/>
    </cofactor>
    <text evidence="6">Binds 1 zinc ion per subunit.</text>
</comment>
<evidence type="ECO:0000256" key="4">
    <source>
        <dbReference type="ARBA" id="ARBA00022833"/>
    </source>
</evidence>
<dbReference type="PROSITE" id="PS51257">
    <property type="entry name" value="PROKAR_LIPOPROTEIN"/>
    <property type="match status" value="1"/>
</dbReference>
<evidence type="ECO:0000313" key="10">
    <source>
        <dbReference type="Proteomes" id="UP000475385"/>
    </source>
</evidence>
<organism evidence="9 10">
    <name type="scientific">Falsiroseomonas algicola</name>
    <dbReference type="NCBI Taxonomy" id="2716930"/>
    <lineage>
        <taxon>Bacteria</taxon>
        <taxon>Pseudomonadati</taxon>
        <taxon>Pseudomonadota</taxon>
        <taxon>Alphaproteobacteria</taxon>
        <taxon>Acetobacterales</taxon>
        <taxon>Roseomonadaceae</taxon>
        <taxon>Falsiroseomonas</taxon>
    </lineage>
</organism>
<dbReference type="InterPro" id="IPR051156">
    <property type="entry name" value="Mito/Outer_Membr_Metalloprot"/>
</dbReference>
<feature type="compositionally biased region" description="Low complexity" evidence="7">
    <location>
        <begin position="300"/>
        <end position="311"/>
    </location>
</feature>
<dbReference type="InterPro" id="IPR001915">
    <property type="entry name" value="Peptidase_M48"/>
</dbReference>
<dbReference type="PANTHER" id="PTHR22726">
    <property type="entry name" value="METALLOENDOPEPTIDASE OMA1"/>
    <property type="match status" value="1"/>
</dbReference>
<keyword evidence="2" id="KW-0479">Metal-binding</keyword>
<gene>
    <name evidence="9" type="ORF">G3576_15225</name>
</gene>
<feature type="compositionally biased region" description="Low complexity" evidence="7">
    <location>
        <begin position="353"/>
        <end position="370"/>
    </location>
</feature>
<comment type="caution">
    <text evidence="9">The sequence shown here is derived from an EMBL/GenBank/DDBJ whole genome shotgun (WGS) entry which is preliminary data.</text>
</comment>
<keyword evidence="1 6" id="KW-0645">Protease</keyword>
<feature type="compositionally biased region" description="Polar residues" evidence="7">
    <location>
        <begin position="288"/>
        <end position="299"/>
    </location>
</feature>
<evidence type="ECO:0000256" key="7">
    <source>
        <dbReference type="SAM" id="MobiDB-lite"/>
    </source>
</evidence>
<evidence type="ECO:0000259" key="8">
    <source>
        <dbReference type="Pfam" id="PF01435"/>
    </source>
</evidence>
<dbReference type="AlphaFoldDB" id="A0A6M1LNK0"/>
<feature type="compositionally biased region" description="Polar residues" evidence="7">
    <location>
        <begin position="376"/>
        <end position="394"/>
    </location>
</feature>
<protein>
    <submittedName>
        <fullName evidence="9">M48 family metalloprotease</fullName>
    </submittedName>
</protein>
<name>A0A6M1LNK0_9PROT</name>
<keyword evidence="5 6" id="KW-0482">Metalloprotease</keyword>
<dbReference type="Proteomes" id="UP000475385">
    <property type="component" value="Unassembled WGS sequence"/>
</dbReference>
<dbReference type="GO" id="GO:0016020">
    <property type="term" value="C:membrane"/>
    <property type="evidence" value="ECO:0007669"/>
    <property type="project" value="TreeGrafter"/>
</dbReference>
<sequence length="438" mass="44810">MIGRRFFLGGSCLLCGCAGAVHQVPAVTGAQVGLAQAELEEAGGAPPRRPMPERQAQAMMRSALARIRPAATRLCQEMAVGVCHWEVRTSRDRSLNAGAGGDGRIVINQGIMEYAANEEEVALVIAHEMGHHAANHVASSAEARSVGSAIGAAVMAAATVAAAAGGRVGARSAQRSVRSGANLGAAVGRLAFSKEQEREADYLAAAILYRAGLDLGKARGFLVTMARVSGRMETGLFDSHPAGPERIAGWDEAMRDLARSNGALRPRGGGCSYRLTGSRQIIAVSATPRPTSSQGTTQGPPARSAPRPSAAGMTATPMVAAATWRPTAWAASPGPTRAGVRAMTVGKIGARARAQTASATRSATPSAKATIASRATGVSSRSTRSAPMRSTTKPSAKRPPVSAAKKRVAATAPSAGVAPRAPVMMVATHWPAPASSPV</sequence>
<dbReference type="Gene3D" id="3.30.2010.10">
    <property type="entry name" value="Metalloproteases ('zincins'), catalytic domain"/>
    <property type="match status" value="1"/>
</dbReference>
<accession>A0A6M1LNK0</accession>
<feature type="region of interest" description="Disordered" evidence="7">
    <location>
        <begin position="353"/>
        <end position="418"/>
    </location>
</feature>
<reference evidence="9 10" key="1">
    <citation type="submission" date="2020-03" db="EMBL/GenBank/DDBJ databases">
        <title>Roseomonas stagni sp. nov., isolated from pond water in Japan.</title>
        <authorList>
            <person name="Furuhata K."/>
            <person name="Miyamoto H."/>
            <person name="Goto K."/>
        </authorList>
    </citation>
    <scope>NUCLEOTIDE SEQUENCE [LARGE SCALE GENOMIC DNA]</scope>
    <source>
        <strain evidence="9 10">PeD5</strain>
    </source>
</reference>
<evidence type="ECO:0000256" key="3">
    <source>
        <dbReference type="ARBA" id="ARBA00022801"/>
    </source>
</evidence>